<dbReference type="InterPro" id="IPR032776">
    <property type="entry name" value="CECR6/TMEM121"/>
</dbReference>
<comment type="similarity">
    <text evidence="1">Belongs to the TMEM121 family.</text>
</comment>
<accession>E4Y3I1</accession>
<evidence type="ECO:0000313" key="3">
    <source>
        <dbReference type="EMBL" id="CBY16385.1"/>
    </source>
</evidence>
<keyword evidence="2" id="KW-0472">Membrane</keyword>
<dbReference type="InterPro" id="IPR042314">
    <property type="entry name" value="TMEM121"/>
</dbReference>
<keyword evidence="4" id="KW-1185">Reference proteome</keyword>
<dbReference type="EMBL" id="FN654148">
    <property type="protein sequence ID" value="CBY16385.1"/>
    <property type="molecule type" value="Genomic_DNA"/>
</dbReference>
<keyword evidence="2" id="KW-1133">Transmembrane helix</keyword>
<evidence type="ECO:0000256" key="1">
    <source>
        <dbReference type="ARBA" id="ARBA00007711"/>
    </source>
</evidence>
<evidence type="ECO:0000313" key="4">
    <source>
        <dbReference type="Proteomes" id="UP000001307"/>
    </source>
</evidence>
<dbReference type="PANTHER" id="PTHR31046">
    <property type="entry name" value="TRANSMEMBRANE PROTEIN 121"/>
    <property type="match status" value="1"/>
</dbReference>
<dbReference type="InParanoid" id="E4Y3I1"/>
<reference evidence="3" key="1">
    <citation type="journal article" date="2010" name="Science">
        <title>Plasticity of animal genome architecture unmasked by rapid evolution of a pelagic tunicate.</title>
        <authorList>
            <person name="Denoeud F."/>
            <person name="Henriet S."/>
            <person name="Mungpakdee S."/>
            <person name="Aury J.M."/>
            <person name="Da Silva C."/>
            <person name="Brinkmann H."/>
            <person name="Mikhaleva J."/>
            <person name="Olsen L.C."/>
            <person name="Jubin C."/>
            <person name="Canestro C."/>
            <person name="Bouquet J.M."/>
            <person name="Danks G."/>
            <person name="Poulain J."/>
            <person name="Campsteijn C."/>
            <person name="Adamski M."/>
            <person name="Cross I."/>
            <person name="Yadetie F."/>
            <person name="Muffato M."/>
            <person name="Louis A."/>
            <person name="Butcher S."/>
            <person name="Tsagkogeorga G."/>
            <person name="Konrad A."/>
            <person name="Singh S."/>
            <person name="Jensen M.F."/>
            <person name="Cong E.H."/>
            <person name="Eikeseth-Otteraa H."/>
            <person name="Noel B."/>
            <person name="Anthouard V."/>
            <person name="Porcel B.M."/>
            <person name="Kachouri-Lafond R."/>
            <person name="Nishino A."/>
            <person name="Ugolini M."/>
            <person name="Chourrout P."/>
            <person name="Nishida H."/>
            <person name="Aasland R."/>
            <person name="Huzurbazar S."/>
            <person name="Westhof E."/>
            <person name="Delsuc F."/>
            <person name="Lehrach H."/>
            <person name="Reinhardt R."/>
            <person name="Weissenbach J."/>
            <person name="Roy S.W."/>
            <person name="Artiguenave F."/>
            <person name="Postlethwait J.H."/>
            <person name="Manak J.R."/>
            <person name="Thompson E.M."/>
            <person name="Jaillon O."/>
            <person name="Du Pasquier L."/>
            <person name="Boudinot P."/>
            <person name="Liberles D.A."/>
            <person name="Volff J.N."/>
            <person name="Philippe H."/>
            <person name="Lenhard B."/>
            <person name="Roest Crollius H."/>
            <person name="Wincker P."/>
            <person name="Chourrout D."/>
        </authorList>
    </citation>
    <scope>NUCLEOTIDE SEQUENCE [LARGE SCALE GENOMIC DNA]</scope>
</reference>
<name>E4Y3I1_OIKDI</name>
<feature type="transmembrane region" description="Helical" evidence="2">
    <location>
        <begin position="63"/>
        <end position="84"/>
    </location>
</feature>
<organism evidence="3">
    <name type="scientific">Oikopleura dioica</name>
    <name type="common">Tunicate</name>
    <dbReference type="NCBI Taxonomy" id="34765"/>
    <lineage>
        <taxon>Eukaryota</taxon>
        <taxon>Metazoa</taxon>
        <taxon>Chordata</taxon>
        <taxon>Tunicata</taxon>
        <taxon>Appendicularia</taxon>
        <taxon>Copelata</taxon>
        <taxon>Oikopleuridae</taxon>
        <taxon>Oikopleura</taxon>
    </lineage>
</organism>
<dbReference type="PANTHER" id="PTHR31046:SF1">
    <property type="entry name" value="TRANSMEMBRANE PROTEIN 121"/>
    <property type="match status" value="1"/>
</dbReference>
<sequence length="252" mass="28878">MDIIDVLEIQSCVLEGTTLCLGYLFECILYFYCYILLLILPTLSLAEISRSGERGYPERWRMLMYLVVSLFSVNIVLPIVRIYLIVKFQSLKPSRIFLGKNFIYFAYEFLKLIRWFWNRDNEEGSRFSYVSYVRKSPFSFSNNFHTNTFRDLTRLTPSLLQALSIEPPKTPSNCSKKTITVTRIDSPLKRSRPTSVTAIPTEFADFPTPPNIETLCNLADDFNLSATSASGAHSRSGADTVCEFFGQSENEK</sequence>
<dbReference type="Pfam" id="PF14997">
    <property type="entry name" value="CECR6_TMEM121"/>
    <property type="match status" value="1"/>
</dbReference>
<evidence type="ECO:0000256" key="2">
    <source>
        <dbReference type="SAM" id="Phobius"/>
    </source>
</evidence>
<proteinExistence type="inferred from homology"/>
<feature type="transmembrane region" description="Helical" evidence="2">
    <location>
        <begin position="23"/>
        <end position="43"/>
    </location>
</feature>
<dbReference type="Proteomes" id="UP000001307">
    <property type="component" value="Unassembled WGS sequence"/>
</dbReference>
<dbReference type="OrthoDB" id="9926693at2759"/>
<gene>
    <name evidence="3" type="ORF">GSOID_T00001538001</name>
</gene>
<dbReference type="AlphaFoldDB" id="E4Y3I1"/>
<keyword evidence="2" id="KW-0812">Transmembrane</keyword>
<protein>
    <submittedName>
        <fullName evidence="3">Uncharacterized protein</fullName>
    </submittedName>
</protein>